<organism evidence="6 7">
    <name type="scientific">Zophobas morio</name>
    <dbReference type="NCBI Taxonomy" id="2755281"/>
    <lineage>
        <taxon>Eukaryota</taxon>
        <taxon>Metazoa</taxon>
        <taxon>Ecdysozoa</taxon>
        <taxon>Arthropoda</taxon>
        <taxon>Hexapoda</taxon>
        <taxon>Insecta</taxon>
        <taxon>Pterygota</taxon>
        <taxon>Neoptera</taxon>
        <taxon>Endopterygota</taxon>
        <taxon>Coleoptera</taxon>
        <taxon>Polyphaga</taxon>
        <taxon>Cucujiformia</taxon>
        <taxon>Tenebrionidae</taxon>
        <taxon>Zophobas</taxon>
    </lineage>
</organism>
<dbReference type="InterPro" id="IPR001054">
    <property type="entry name" value="A/G_cyclase"/>
</dbReference>
<dbReference type="SUPFAM" id="SSF55073">
    <property type="entry name" value="Nucleotide cyclase"/>
    <property type="match status" value="2"/>
</dbReference>
<evidence type="ECO:0000256" key="2">
    <source>
        <dbReference type="ARBA" id="ARBA00022840"/>
    </source>
</evidence>
<dbReference type="Proteomes" id="UP001168821">
    <property type="component" value="Unassembled WGS sequence"/>
</dbReference>
<reference evidence="6" key="1">
    <citation type="journal article" date="2023" name="G3 (Bethesda)">
        <title>Whole genome assemblies of Zophobas morio and Tenebrio molitor.</title>
        <authorList>
            <person name="Kaur S."/>
            <person name="Stinson S.A."/>
            <person name="diCenzo G.C."/>
        </authorList>
    </citation>
    <scope>NUCLEOTIDE SEQUENCE</scope>
    <source>
        <strain evidence="6">QUZm001</strain>
    </source>
</reference>
<dbReference type="InterPro" id="IPR029787">
    <property type="entry name" value="Nucleotide_cyclase"/>
</dbReference>
<dbReference type="PROSITE" id="PS50125">
    <property type="entry name" value="GUANYLATE_CYCLASE_2"/>
    <property type="match status" value="2"/>
</dbReference>
<proteinExistence type="predicted"/>
<dbReference type="PANTHER" id="PTHR16305:SF28">
    <property type="entry name" value="GUANYLATE CYCLASE DOMAIN-CONTAINING PROTEIN"/>
    <property type="match status" value="1"/>
</dbReference>
<evidence type="ECO:0000313" key="7">
    <source>
        <dbReference type="Proteomes" id="UP001168821"/>
    </source>
</evidence>
<dbReference type="Pfam" id="PF00211">
    <property type="entry name" value="Guanylate_cyc"/>
    <property type="match status" value="1"/>
</dbReference>
<keyword evidence="3" id="KW-0456">Lyase</keyword>
<dbReference type="GO" id="GO:0005737">
    <property type="term" value="C:cytoplasm"/>
    <property type="evidence" value="ECO:0007669"/>
    <property type="project" value="TreeGrafter"/>
</dbReference>
<feature type="compositionally biased region" description="Low complexity" evidence="4">
    <location>
        <begin position="1093"/>
        <end position="1116"/>
    </location>
</feature>
<comment type="caution">
    <text evidence="6">The sequence shown here is derived from an EMBL/GenBank/DDBJ whole genome shotgun (WGS) entry which is preliminary data.</text>
</comment>
<dbReference type="FunFam" id="3.30.70.1230:FF:000017">
    <property type="entry name" value="Adenylate cyclase type 10"/>
    <property type="match status" value="1"/>
</dbReference>
<dbReference type="GO" id="GO:0035556">
    <property type="term" value="P:intracellular signal transduction"/>
    <property type="evidence" value="ECO:0007669"/>
    <property type="project" value="InterPro"/>
</dbReference>
<dbReference type="PANTHER" id="PTHR16305">
    <property type="entry name" value="TESTICULAR SOLUBLE ADENYLYL CYCLASE"/>
    <property type="match status" value="1"/>
</dbReference>
<dbReference type="GO" id="GO:0004016">
    <property type="term" value="F:adenylate cyclase activity"/>
    <property type="evidence" value="ECO:0007669"/>
    <property type="project" value="TreeGrafter"/>
</dbReference>
<evidence type="ECO:0000313" key="6">
    <source>
        <dbReference type="EMBL" id="KAJ3648252.1"/>
    </source>
</evidence>
<keyword evidence="2" id="KW-0067">ATP-binding</keyword>
<dbReference type="SUPFAM" id="SSF52540">
    <property type="entry name" value="P-loop containing nucleoside triphosphate hydrolases"/>
    <property type="match status" value="1"/>
</dbReference>
<keyword evidence="1" id="KW-0547">Nucleotide-binding</keyword>
<accession>A0AA38I687</accession>
<feature type="domain" description="Guanylate cyclase" evidence="5">
    <location>
        <begin position="438"/>
        <end position="472"/>
    </location>
</feature>
<protein>
    <recommendedName>
        <fullName evidence="5">Guanylate cyclase domain-containing protein</fullName>
    </recommendedName>
</protein>
<gene>
    <name evidence="6" type="ORF">Zmor_020070</name>
</gene>
<evidence type="ECO:0000256" key="1">
    <source>
        <dbReference type="ARBA" id="ARBA00022741"/>
    </source>
</evidence>
<evidence type="ECO:0000259" key="5">
    <source>
        <dbReference type="PROSITE" id="PS50125"/>
    </source>
</evidence>
<sequence length="1726" mass="197503">MMEGLNMLGQEEYIWAMKECSHRDETEAQKARESKYSAHVQLLIKKSKYSMGVENQTKVVASLVPDEVIYHINDYRRKKYDACFLFGDVSGFTELCEKYSTMGTSGTSRMTQTLNKYLGSMVQEVLCHDGDILKFSGDAFIASFKCTESESMRDAVHGAMDCALVIQKNYGSYLTDMGVVIRVKLAISAGPAVFGLIGNKNNTHYVVVGQPIREVKAAEHISTAGDIMVTTAAYKHVNANEYIVEAIGDNIHVKLIGVGHNWRSIQKNIHQQRVDQAQDYFSLGSDSSDSDSLSETQEIDEYTLRPAVNTAVQQKMKEALKRYIIAPVMKTITMNEPLEFLCEMRQATTVFINVVSYPLPDEKTVILANETYTAVCSVVEKKNGCVNKVSFFDKDMMLVVIFGLRGFKHELECQMALRCARECHTAISHLPGVASTSIGVTTGKTYCGVFGHTLRREYTVIGLIVNKAARLMMAYKNKVTCDKATFLHSKLEANNFILQDYVPLKGISRPGPVYEFVEADIDHDVIQKIDACPLLGRNDELKLYHMMFEAWKTGTNQGRYKMLLVKSESRQGKTRLLDEFVYTTPDKTSVYKITLTRKDNNRPYRAIELIFRFPLNLTKESTTKDKEGKILKKLQALKVNDVLCALNDVFGVNFKKSEFYMSLNAGDKLSALRKLITTLARACFSKMWILAIDDCEFIDIWSCSIFNALFEVEKLFIVGTMIIDTFDVSAPVKRVMKDTRIKEIILKPIRRLYLAAIACHILDVYGISPELENVIQTRSNGSPGWIESYLICSHQDKSLKIVKATLLEVHKLGLVCPPLYMMARLTKEEAHMWQTVMEERTLPAGYTGQVDHWERYIDSCRDAYLNIVVRGRMEAIDKDGKLPVCVISETFSVSDNDNELSLDAIILKTFDSLSYYEQLLVKCGAILGNQFFRTMLFYVMSAEDKRKFALAVQKLFDIKVLTCAKGDFYEEGTGVFSQRLLNPALELQPACHCRGLIIPNVCMDLPKYASCGYLQFRSSMFRNITYNLLTDNQKKEFHHRAMNYLERETNKCNSCGGRYFENIFGAKHDKELVAIRINEKKLEAATRWHGSTTETISTERSSVHSGSISEISTGSGRFSRKKSAMSERSRASSVDIKSIAVSEQAFGMSMMKRLRDSYSLTRTFSREDFTDCRCNLILSTTYAQLIEHCNGAGELYKLIEALLEYSRINIISTNFPLALKSLNEALDALQRIEAADTVKENVWKLSLISAKIYSLAGFCLLEMGYLDQAEVELRKALSKYEITFPRGVHRQMKVFHYKVKHYIGFHFFPRLLMKPLDYWGTLYSNNLSECLSHLCIVFVYKKKWRRAEMAATWSLTRALGSFSDFRVICTACANMIRVAQHYANWKLCLHLEMYSLQMCRLKASAVDVEDLRSVAQLYGVIFSSRIKQMHMERAIHMGYIVLRICSSIRAHKIILPLLPHLVRVLMKGKHFSNLYGVLKDMYDFSEMDIDISGKIWYYDECLCLHIETGYTLLTYCNCEHFYKMESESWVGVRDPDAKKRFFAVMWLWCLRNEQWEEALIWSEEVDDFTSITLEDTLSNKFSAMYVLEGLLLYLVYKVDRHNTVSLYRVWAHIDKLIKALEKASKTAEIMLPRLYHLKAYYSFITTNKVETVHKLLDTATSYAQKHKDLLEEEWIEHSKKAWNNQLPAAVVDFWKDHSDPDNLAPFDDIAMNQKIGFFTLPTPQYM</sequence>
<dbReference type="GO" id="GO:0005524">
    <property type="term" value="F:ATP binding"/>
    <property type="evidence" value="ECO:0007669"/>
    <property type="project" value="UniProtKB-KW"/>
</dbReference>
<dbReference type="CDD" id="cd07302">
    <property type="entry name" value="CHD"/>
    <property type="match status" value="2"/>
</dbReference>
<evidence type="ECO:0000256" key="4">
    <source>
        <dbReference type="SAM" id="MobiDB-lite"/>
    </source>
</evidence>
<dbReference type="InterPro" id="IPR027417">
    <property type="entry name" value="P-loop_NTPase"/>
</dbReference>
<name>A0AA38I687_9CUCU</name>
<keyword evidence="7" id="KW-1185">Reference proteome</keyword>
<dbReference type="EMBL" id="JALNTZ010000006">
    <property type="protein sequence ID" value="KAJ3648252.1"/>
    <property type="molecule type" value="Genomic_DNA"/>
</dbReference>
<dbReference type="GO" id="GO:0009190">
    <property type="term" value="P:cyclic nucleotide biosynthetic process"/>
    <property type="evidence" value="ECO:0007669"/>
    <property type="project" value="InterPro"/>
</dbReference>
<dbReference type="Gene3D" id="3.30.70.1230">
    <property type="entry name" value="Nucleotide cyclase"/>
    <property type="match status" value="2"/>
</dbReference>
<feature type="domain" description="Guanylate cyclase" evidence="5">
    <location>
        <begin position="83"/>
        <end position="219"/>
    </location>
</feature>
<feature type="region of interest" description="Disordered" evidence="4">
    <location>
        <begin position="1093"/>
        <end position="1126"/>
    </location>
</feature>
<evidence type="ECO:0000256" key="3">
    <source>
        <dbReference type="ARBA" id="ARBA00023239"/>
    </source>
</evidence>